<reference evidence="9" key="2">
    <citation type="submission" date="2019-07" db="EMBL/GenBank/DDBJ databases">
        <authorList>
            <person name="Seetharam A."/>
            <person name="Woodhouse M."/>
            <person name="Cannon E."/>
        </authorList>
    </citation>
    <scope>NUCLEOTIDE SEQUENCE [LARGE SCALE GENOMIC DNA]</scope>
    <source>
        <strain evidence="9">cv. B73</strain>
    </source>
</reference>
<name>A0A804MS54_MAIZE</name>
<evidence type="ECO:0000259" key="8">
    <source>
        <dbReference type="Pfam" id="PF25780"/>
    </source>
</evidence>
<evidence type="ECO:0000256" key="7">
    <source>
        <dbReference type="ARBA" id="ARBA00023242"/>
    </source>
</evidence>
<keyword evidence="6" id="KW-0653">Protein transport</keyword>
<dbReference type="GO" id="GO:0006606">
    <property type="term" value="P:protein import into nucleus"/>
    <property type="evidence" value="ECO:0007669"/>
    <property type="project" value="InterPro"/>
</dbReference>
<dbReference type="GO" id="GO:0005737">
    <property type="term" value="C:cytoplasm"/>
    <property type="evidence" value="ECO:0007669"/>
    <property type="project" value="UniProtKB-SubCell"/>
</dbReference>
<sequence>MTIQNLFASALAHPTSPDVRIAALGAAVNLVQCLSINSDQDKMQDLLPAMMRALTDCLNSGQEASAQEALELLVELAGSESRFLRRQIADVEGAMLQVAEAAQLEDGTRHLAVEFVITLAEARERAPGLMRRLLEI</sequence>
<evidence type="ECO:0000256" key="6">
    <source>
        <dbReference type="ARBA" id="ARBA00022927"/>
    </source>
</evidence>
<evidence type="ECO:0000256" key="1">
    <source>
        <dbReference type="ARBA" id="ARBA00004123"/>
    </source>
</evidence>
<feature type="domain" description="IPO4/5-like TPR repeats" evidence="8">
    <location>
        <begin position="2"/>
        <end position="91"/>
    </location>
</feature>
<keyword evidence="7" id="KW-0539">Nucleus</keyword>
<proteinExistence type="predicted"/>
<evidence type="ECO:0000256" key="2">
    <source>
        <dbReference type="ARBA" id="ARBA00004496"/>
    </source>
</evidence>
<keyword evidence="5" id="KW-0677">Repeat</keyword>
<accession>A0A804MS54</accession>
<dbReference type="PANTHER" id="PTHR10527">
    <property type="entry name" value="IMPORTIN BETA"/>
    <property type="match status" value="1"/>
</dbReference>
<dbReference type="EnsemblPlants" id="Zm00001eb107510_T001">
    <property type="protein sequence ID" value="Zm00001eb107510_P001"/>
    <property type="gene ID" value="Zm00001eb107510"/>
</dbReference>
<keyword evidence="10" id="KW-1185">Reference proteome</keyword>
<evidence type="ECO:0000256" key="4">
    <source>
        <dbReference type="ARBA" id="ARBA00022490"/>
    </source>
</evidence>
<dbReference type="SUPFAM" id="SSF48371">
    <property type="entry name" value="ARM repeat"/>
    <property type="match status" value="1"/>
</dbReference>
<dbReference type="Gene3D" id="1.25.10.10">
    <property type="entry name" value="Leucine-rich Repeat Variant"/>
    <property type="match status" value="1"/>
</dbReference>
<reference evidence="9" key="3">
    <citation type="submission" date="2021-05" db="UniProtKB">
        <authorList>
            <consortium name="EnsemblPlants"/>
        </authorList>
    </citation>
    <scope>IDENTIFICATION</scope>
    <source>
        <strain evidence="9">cv. B73</strain>
    </source>
</reference>
<evidence type="ECO:0000313" key="9">
    <source>
        <dbReference type="EnsemblPlants" id="Zm00001eb107510_P001"/>
    </source>
</evidence>
<dbReference type="InterPro" id="IPR011989">
    <property type="entry name" value="ARM-like"/>
</dbReference>
<dbReference type="InterPro" id="IPR016024">
    <property type="entry name" value="ARM-type_fold"/>
</dbReference>
<dbReference type="InterPro" id="IPR057672">
    <property type="entry name" value="TPR_IPO4/5"/>
</dbReference>
<protein>
    <recommendedName>
        <fullName evidence="8">IPO4/5-like TPR repeats domain-containing protein</fullName>
    </recommendedName>
</protein>
<dbReference type="Gramene" id="Zm00001eb107510_T001">
    <property type="protein sequence ID" value="Zm00001eb107510_P001"/>
    <property type="gene ID" value="Zm00001eb107510"/>
</dbReference>
<dbReference type="AlphaFoldDB" id="A0A804MS54"/>
<evidence type="ECO:0000256" key="3">
    <source>
        <dbReference type="ARBA" id="ARBA00022448"/>
    </source>
</evidence>
<reference evidence="10" key="1">
    <citation type="submission" date="2015-12" db="EMBL/GenBank/DDBJ databases">
        <title>Update maize B73 reference genome by single molecule sequencing technologies.</title>
        <authorList>
            <consortium name="Maize Genome Sequencing Project"/>
            <person name="Ware D."/>
        </authorList>
    </citation>
    <scope>NUCLEOTIDE SEQUENCE [LARGE SCALE GENOMIC DNA]</scope>
    <source>
        <strain evidence="10">cv. B73</strain>
    </source>
</reference>
<organism evidence="9 10">
    <name type="scientific">Zea mays</name>
    <name type="common">Maize</name>
    <dbReference type="NCBI Taxonomy" id="4577"/>
    <lineage>
        <taxon>Eukaryota</taxon>
        <taxon>Viridiplantae</taxon>
        <taxon>Streptophyta</taxon>
        <taxon>Embryophyta</taxon>
        <taxon>Tracheophyta</taxon>
        <taxon>Spermatophyta</taxon>
        <taxon>Magnoliopsida</taxon>
        <taxon>Liliopsida</taxon>
        <taxon>Poales</taxon>
        <taxon>Poaceae</taxon>
        <taxon>PACMAD clade</taxon>
        <taxon>Panicoideae</taxon>
        <taxon>Andropogonodae</taxon>
        <taxon>Andropogoneae</taxon>
        <taxon>Tripsacinae</taxon>
        <taxon>Zea</taxon>
    </lineage>
</organism>
<evidence type="ECO:0000256" key="5">
    <source>
        <dbReference type="ARBA" id="ARBA00022737"/>
    </source>
</evidence>
<keyword evidence="4" id="KW-0963">Cytoplasm</keyword>
<dbReference type="Pfam" id="PF25780">
    <property type="entry name" value="TPR_IPO5"/>
    <property type="match status" value="1"/>
</dbReference>
<dbReference type="InterPro" id="IPR040122">
    <property type="entry name" value="Importin_beta"/>
</dbReference>
<comment type="subcellular location">
    <subcellularLocation>
        <location evidence="2">Cytoplasm</location>
    </subcellularLocation>
    <subcellularLocation>
        <location evidence="1">Nucleus</location>
    </subcellularLocation>
</comment>
<evidence type="ECO:0000313" key="10">
    <source>
        <dbReference type="Proteomes" id="UP000007305"/>
    </source>
</evidence>
<dbReference type="Proteomes" id="UP000007305">
    <property type="component" value="Chromosome 2"/>
</dbReference>
<dbReference type="InParanoid" id="A0A804MS54"/>
<keyword evidence="3" id="KW-0813">Transport</keyword>